<feature type="transmembrane region" description="Helical" evidence="20">
    <location>
        <begin position="261"/>
        <end position="279"/>
    </location>
</feature>
<proteinExistence type="inferred from homology"/>
<dbReference type="FunFam" id="1.20.120.1630:FF:000001">
    <property type="entry name" value="delta(14)-sterol reductase isoform X1"/>
    <property type="match status" value="1"/>
</dbReference>
<comment type="similarity">
    <text evidence="3 20">Belongs to the ERG4/ERG24 family.</text>
</comment>
<evidence type="ECO:0000256" key="1">
    <source>
        <dbReference type="ARBA" id="ARBA00004127"/>
    </source>
</evidence>
<dbReference type="Proteomes" id="UP000504612">
    <property type="component" value="Unplaced"/>
</dbReference>
<feature type="transmembrane region" description="Helical" evidence="20">
    <location>
        <begin position="361"/>
        <end position="389"/>
    </location>
</feature>
<evidence type="ECO:0000256" key="7">
    <source>
        <dbReference type="ARBA" id="ARBA00022778"/>
    </source>
</evidence>
<keyword evidence="4 20" id="KW-0444">Lipid biosynthesis</keyword>
<keyword evidence="7 20" id="KW-0152">Cholesterol biosynthesis</keyword>
<dbReference type="GO" id="GO:0005789">
    <property type="term" value="C:endoplasmic reticulum membrane"/>
    <property type="evidence" value="ECO:0007669"/>
    <property type="project" value="UniProtKB-SubCell"/>
</dbReference>
<dbReference type="EC" id="1.3.1.70" evidence="20"/>
<gene>
    <name evidence="22" type="primary">TM7SF2</name>
</gene>
<feature type="transmembrane region" description="Helical" evidence="20">
    <location>
        <begin position="103"/>
        <end position="124"/>
    </location>
</feature>
<dbReference type="GO" id="GO:0006695">
    <property type="term" value="P:cholesterol biosynthetic process"/>
    <property type="evidence" value="ECO:0007669"/>
    <property type="project" value="UniProtKB-UniRule"/>
</dbReference>
<keyword evidence="8 20" id="KW-0256">Endoplasmic reticulum</keyword>
<organism evidence="21 22">
    <name type="scientific">Notechis scutatus</name>
    <name type="common">mainland tiger snake</name>
    <dbReference type="NCBI Taxonomy" id="8663"/>
    <lineage>
        <taxon>Eukaryota</taxon>
        <taxon>Metazoa</taxon>
        <taxon>Chordata</taxon>
        <taxon>Craniata</taxon>
        <taxon>Vertebrata</taxon>
        <taxon>Euteleostomi</taxon>
        <taxon>Lepidosauria</taxon>
        <taxon>Squamata</taxon>
        <taxon>Bifurcata</taxon>
        <taxon>Unidentata</taxon>
        <taxon>Episquamata</taxon>
        <taxon>Toxicofera</taxon>
        <taxon>Serpentes</taxon>
        <taxon>Colubroidea</taxon>
        <taxon>Elapidae</taxon>
        <taxon>Hydrophiinae</taxon>
        <taxon>Notechis</taxon>
    </lineage>
</organism>
<keyword evidence="15 20" id="KW-1207">Sterol metabolism</keyword>
<feature type="transmembrane region" description="Helical" evidence="20">
    <location>
        <begin position="130"/>
        <end position="151"/>
    </location>
</feature>
<comment type="pathway">
    <text evidence="2 20">Steroid biosynthesis; cholesterol biosynthesis.</text>
</comment>
<feature type="transmembrane region" description="Helical" evidence="20">
    <location>
        <begin position="12"/>
        <end position="36"/>
    </location>
</feature>
<dbReference type="GO" id="GO:0050613">
    <property type="term" value="F:Delta14-sterol reductase activity"/>
    <property type="evidence" value="ECO:0007669"/>
    <property type="project" value="UniProtKB-UniRule"/>
</dbReference>
<evidence type="ECO:0000256" key="20">
    <source>
        <dbReference type="RuleBase" id="RU369120"/>
    </source>
</evidence>
<evidence type="ECO:0000313" key="21">
    <source>
        <dbReference type="Proteomes" id="UP000504612"/>
    </source>
</evidence>
<keyword evidence="12 20" id="KW-0756">Sterol biosynthesis</keyword>
<keyword evidence="10 20" id="KW-1133">Transmembrane helix</keyword>
<keyword evidence="16 20" id="KW-0753">Steroid metabolism</keyword>
<comment type="subcellular location">
    <subcellularLocation>
        <location evidence="1">Endomembrane system</location>
        <topology evidence="1">Multi-pass membrane protein</topology>
    </subcellularLocation>
    <subcellularLocation>
        <location evidence="20">Endoplasmic reticulum membrane</location>
        <topology evidence="20">Multi-pass membrane protein</topology>
    </subcellularLocation>
    <subcellularLocation>
        <location evidence="20">Microsome membrane</location>
        <topology evidence="20">Multi-pass membrane protein</topology>
    </subcellularLocation>
</comment>
<dbReference type="Gene3D" id="1.20.120.1630">
    <property type="match status" value="1"/>
</dbReference>
<keyword evidence="21" id="KW-1185">Reference proteome</keyword>
<keyword evidence="14 20" id="KW-0472">Membrane</keyword>
<evidence type="ECO:0000256" key="9">
    <source>
        <dbReference type="ARBA" id="ARBA00022955"/>
    </source>
</evidence>
<dbReference type="Pfam" id="PF01222">
    <property type="entry name" value="ERG4_ERG24"/>
    <property type="match status" value="1"/>
</dbReference>
<dbReference type="CTD" id="7108"/>
<evidence type="ECO:0000256" key="2">
    <source>
        <dbReference type="ARBA" id="ARBA00004770"/>
    </source>
</evidence>
<evidence type="ECO:0000256" key="6">
    <source>
        <dbReference type="ARBA" id="ARBA00022692"/>
    </source>
</evidence>
<evidence type="ECO:0000256" key="17">
    <source>
        <dbReference type="ARBA" id="ARBA00048100"/>
    </source>
</evidence>
<evidence type="ECO:0000256" key="3">
    <source>
        <dbReference type="ARBA" id="ARBA00005402"/>
    </source>
</evidence>
<dbReference type="PANTHER" id="PTHR21257">
    <property type="entry name" value="DELTA(14)-STEROL REDUCTASE"/>
    <property type="match status" value="1"/>
</dbReference>
<accession>A0A6J1VED9</accession>
<dbReference type="PANTHER" id="PTHR21257:SF52">
    <property type="entry name" value="DELTA(14)-STEROL REDUCTASE TM7SF2"/>
    <property type="match status" value="1"/>
</dbReference>
<evidence type="ECO:0000256" key="14">
    <source>
        <dbReference type="ARBA" id="ARBA00023136"/>
    </source>
</evidence>
<dbReference type="AlphaFoldDB" id="A0A6J1VED9"/>
<keyword evidence="13 20" id="KW-0443">Lipid metabolism</keyword>
<dbReference type="InterPro" id="IPR001171">
    <property type="entry name" value="ERG24_DHCR-like"/>
</dbReference>
<reference evidence="22" key="1">
    <citation type="submission" date="2025-08" db="UniProtKB">
        <authorList>
            <consortium name="RefSeq"/>
        </authorList>
    </citation>
    <scope>IDENTIFICATION</scope>
</reference>
<feature type="transmembrane region" description="Helical" evidence="20">
    <location>
        <begin position="221"/>
        <end position="241"/>
    </location>
</feature>
<sequence>MDRLKVPRTKELEFGGVFGVALLMVVMPSTVFYLLLVCRTEQASALSPPWALPSLRSLWSPQDFALVLAWLAFQALLYRLPMGKITEGSLLRDKSRLQYRINGFYAMLVTALMLAAGLAGGLRLSYIYDHILQLAFAATVLAFGLSLLLYFKALLAPETALAPSGNSGKGPPNLENSVGCGMRKSPEEGMSIPIAVFKEISPGLMRWALINMAMLVKETELRGSPSLAMILVNAFQFLYVVDALWHEEAVLTTMDIVQDGFGFMLAYGDLAWVPFLYSLQSCFLVTHPQKLSLPLAGGIVLLNALGYSIFRGANSQKNTFRRNPADPRVAGLRTIPTATGRRLLVSGWWGFVRHPNYLGDLIMAFAWSLPCGFTHILPYFYIIYFTLLLAHRDARDEHQCLRKYGLAWHEYCRRVPYRIVPYLY</sequence>
<evidence type="ECO:0000256" key="4">
    <source>
        <dbReference type="ARBA" id="ARBA00022516"/>
    </source>
</evidence>
<evidence type="ECO:0000256" key="18">
    <source>
        <dbReference type="ARBA" id="ARBA00048712"/>
    </source>
</evidence>
<dbReference type="RefSeq" id="XP_026541190.1">
    <property type="nucleotide sequence ID" value="XM_026685405.1"/>
</dbReference>
<evidence type="ECO:0000313" key="22">
    <source>
        <dbReference type="RefSeq" id="XP_026541190.1"/>
    </source>
</evidence>
<protein>
    <recommendedName>
        <fullName evidence="20">Delta(14)-sterol reductase TM7SF2</fullName>
        <shortName evidence="20">Delta-14-SR</shortName>
        <ecNumber evidence="20">1.3.1.70</ecNumber>
    </recommendedName>
    <alternativeName>
        <fullName evidence="20">3-beta-hydroxysterol Delta (14)-reductase</fullName>
    </alternativeName>
    <alternativeName>
        <fullName evidence="20">C-14 sterol reductase</fullName>
    </alternativeName>
    <alternativeName>
        <fullName evidence="20">Sterol C14-reductase</fullName>
    </alternativeName>
    <alternativeName>
        <fullName evidence="20">Transmembrane 7 superfamily member 2</fullName>
    </alternativeName>
</protein>
<evidence type="ECO:0000256" key="10">
    <source>
        <dbReference type="ARBA" id="ARBA00022989"/>
    </source>
</evidence>
<evidence type="ECO:0000256" key="11">
    <source>
        <dbReference type="ARBA" id="ARBA00023002"/>
    </source>
</evidence>
<evidence type="ECO:0000256" key="19">
    <source>
        <dbReference type="ARBA" id="ARBA00049367"/>
    </source>
</evidence>
<evidence type="ECO:0000256" key="13">
    <source>
        <dbReference type="ARBA" id="ARBA00023098"/>
    </source>
</evidence>
<keyword evidence="6 20" id="KW-0812">Transmembrane</keyword>
<comment type="function">
    <text evidence="20">Catalyzes the reduction of the C14-unsaturated bond of lanosterol, as part of the metabolic pathway leading to cholesterol biosynthesis.</text>
</comment>
<comment type="catalytic activity">
    <reaction evidence="19 20">
        <text>4,4-dimethyl-5alpha-cholesta-8,24-dien-3beta-ol + NADP(+) = 4,4-dimethyl-5alpha-cholesta-8,14,24-trien-3beta-ol + NADPH + H(+)</text>
        <dbReference type="Rhea" id="RHEA:18561"/>
        <dbReference type="ChEBI" id="CHEBI:15378"/>
        <dbReference type="ChEBI" id="CHEBI:17813"/>
        <dbReference type="ChEBI" id="CHEBI:18364"/>
        <dbReference type="ChEBI" id="CHEBI:57783"/>
        <dbReference type="ChEBI" id="CHEBI:58349"/>
        <dbReference type="EC" id="1.3.1.70"/>
    </reaction>
</comment>
<feature type="transmembrane region" description="Helical" evidence="20">
    <location>
        <begin position="291"/>
        <end position="310"/>
    </location>
</feature>
<dbReference type="GeneID" id="113423843"/>
<dbReference type="KEGG" id="nss:113423843"/>
<evidence type="ECO:0000256" key="12">
    <source>
        <dbReference type="ARBA" id="ARBA00023011"/>
    </source>
</evidence>
<keyword evidence="5 20" id="KW-0153">Cholesterol metabolism</keyword>
<comment type="catalytic activity">
    <reaction evidence="17">
        <text>4,4-dimethyl-8,14-cholestadien-3beta-ol + NADPH + H(+) = 4,4-dimethyl-5alpha-cholest-8-en-3beta-ol + NADP(+)</text>
        <dbReference type="Rhea" id="RHEA:46812"/>
        <dbReference type="ChEBI" id="CHEBI:15378"/>
        <dbReference type="ChEBI" id="CHEBI:57783"/>
        <dbReference type="ChEBI" id="CHEBI:58349"/>
        <dbReference type="ChEBI" id="CHEBI:78904"/>
        <dbReference type="ChEBI" id="CHEBI:87044"/>
    </reaction>
</comment>
<dbReference type="GO" id="GO:0005637">
    <property type="term" value="C:nuclear inner membrane"/>
    <property type="evidence" value="ECO:0007669"/>
    <property type="project" value="TreeGrafter"/>
</dbReference>
<evidence type="ECO:0000256" key="8">
    <source>
        <dbReference type="ARBA" id="ARBA00022824"/>
    </source>
</evidence>
<keyword evidence="9 20" id="KW-0752">Steroid biosynthesis</keyword>
<comment type="catalytic activity">
    <reaction evidence="18">
        <text>5alpha-cholest-8,14-dien-3beta-ol + NADPH + H(+) = 5alpha-cholest-8-en-3beta-ol + NADP(+)</text>
        <dbReference type="Rhea" id="RHEA:46456"/>
        <dbReference type="ChEBI" id="CHEBI:15378"/>
        <dbReference type="ChEBI" id="CHEBI:16608"/>
        <dbReference type="ChEBI" id="CHEBI:57783"/>
        <dbReference type="ChEBI" id="CHEBI:58349"/>
        <dbReference type="ChEBI" id="CHEBI:86131"/>
    </reaction>
</comment>
<evidence type="ECO:0000256" key="5">
    <source>
        <dbReference type="ARBA" id="ARBA00022548"/>
    </source>
</evidence>
<name>A0A6J1VED9_9SAUR</name>
<evidence type="ECO:0000256" key="15">
    <source>
        <dbReference type="ARBA" id="ARBA00023166"/>
    </source>
</evidence>
<keyword evidence="11 20" id="KW-0560">Oxidoreductase</keyword>
<evidence type="ECO:0000256" key="16">
    <source>
        <dbReference type="ARBA" id="ARBA00023221"/>
    </source>
</evidence>